<organism evidence="3 4">
    <name type="scientific">Candidatus Roizmanbacteria bacterium RIFOXYA1_FULL_41_12</name>
    <dbReference type="NCBI Taxonomy" id="1802082"/>
    <lineage>
        <taxon>Bacteria</taxon>
        <taxon>Candidatus Roizmaniibacteriota</taxon>
    </lineage>
</organism>
<proteinExistence type="predicted"/>
<keyword evidence="1" id="KW-0808">Transferase</keyword>
<dbReference type="Gene3D" id="3.40.50.2000">
    <property type="entry name" value="Glycogen Phosphorylase B"/>
    <property type="match status" value="1"/>
</dbReference>
<dbReference type="GO" id="GO:0004378">
    <property type="term" value="F:GDP-Man:Man(1)GlcNAc(2)-PP-Dol alpha-1,3-mannosyltransferase activity"/>
    <property type="evidence" value="ECO:0007669"/>
    <property type="project" value="InterPro"/>
</dbReference>
<dbReference type="InterPro" id="IPR001296">
    <property type="entry name" value="Glyco_trans_1"/>
</dbReference>
<gene>
    <name evidence="3" type="ORF">A2209_00305</name>
</gene>
<accession>A0A1F7KA75</accession>
<dbReference type="InterPro" id="IPR027054">
    <property type="entry name" value="ALG2"/>
</dbReference>
<reference evidence="3 4" key="1">
    <citation type="journal article" date="2016" name="Nat. Commun.">
        <title>Thousands of microbial genomes shed light on interconnected biogeochemical processes in an aquifer system.</title>
        <authorList>
            <person name="Anantharaman K."/>
            <person name="Brown C.T."/>
            <person name="Hug L.A."/>
            <person name="Sharon I."/>
            <person name="Castelle C.J."/>
            <person name="Probst A.J."/>
            <person name="Thomas B.C."/>
            <person name="Singh A."/>
            <person name="Wilkins M.J."/>
            <person name="Karaoz U."/>
            <person name="Brodie E.L."/>
            <person name="Williams K.H."/>
            <person name="Hubbard S.S."/>
            <person name="Banfield J.F."/>
        </authorList>
    </citation>
    <scope>NUCLEOTIDE SEQUENCE [LARGE SCALE GENOMIC DNA]</scope>
</reference>
<evidence type="ECO:0000313" key="4">
    <source>
        <dbReference type="Proteomes" id="UP000178450"/>
    </source>
</evidence>
<dbReference type="PANTHER" id="PTHR45918">
    <property type="entry name" value="ALPHA-1,3/1,6-MANNOSYLTRANSFERASE ALG2"/>
    <property type="match status" value="1"/>
</dbReference>
<dbReference type="EMBL" id="MGBG01000015">
    <property type="protein sequence ID" value="OGK64758.1"/>
    <property type="molecule type" value="Genomic_DNA"/>
</dbReference>
<dbReference type="Pfam" id="PF00534">
    <property type="entry name" value="Glycos_transf_1"/>
    <property type="match status" value="1"/>
</dbReference>
<dbReference type="PANTHER" id="PTHR45918:SF1">
    <property type="entry name" value="ALPHA-1,3_1,6-MANNOSYLTRANSFERASE ALG2"/>
    <property type="match status" value="1"/>
</dbReference>
<dbReference type="SUPFAM" id="SSF53756">
    <property type="entry name" value="UDP-Glycosyltransferase/glycogen phosphorylase"/>
    <property type="match status" value="1"/>
</dbReference>
<dbReference type="Proteomes" id="UP000178450">
    <property type="component" value="Unassembled WGS sequence"/>
</dbReference>
<name>A0A1F7KA75_9BACT</name>
<evidence type="ECO:0000256" key="1">
    <source>
        <dbReference type="ARBA" id="ARBA00022679"/>
    </source>
</evidence>
<sequence length="357" mass="41889">MIKAALISPYWDILGGGEKYLLDIGYFLHQNGYEVEIFWPDKQIKTRLLQRFGQKYDFFSVNSRWQQLSSWQKTLNSCHYEAIFYHSDGSYFWSLAKNNYQLFQVPDINLIPHHNWWQTFKFSQWTPIFNSEFTKRIFLKHAQVKKHHLLYPTIDSESNNYHRKDKIILSVGRFFGHLHSKKQEVLIKAFISGLQKYPELAQYQLILAGSFKSADQNYLNYLKKISQNYSQIKILTNLTHRQIQALYQKASIYWHAAGYQVNERQSPELVEHFGIAIVEAMNHYCVPVVYQAGGPKETVSENQSGFFFTQPKTLLAQTLKLIKKPELCQQMALNAHKQAVEKFGTKAFNNSLQKIIQ</sequence>
<evidence type="ECO:0000259" key="2">
    <source>
        <dbReference type="Pfam" id="PF00534"/>
    </source>
</evidence>
<evidence type="ECO:0000313" key="3">
    <source>
        <dbReference type="EMBL" id="OGK64758.1"/>
    </source>
</evidence>
<protein>
    <recommendedName>
        <fullName evidence="2">Glycosyl transferase family 1 domain-containing protein</fullName>
    </recommendedName>
</protein>
<comment type="caution">
    <text evidence="3">The sequence shown here is derived from an EMBL/GenBank/DDBJ whole genome shotgun (WGS) entry which is preliminary data.</text>
</comment>
<dbReference type="AlphaFoldDB" id="A0A1F7KA75"/>
<feature type="domain" description="Glycosyl transferase family 1" evidence="2">
    <location>
        <begin position="157"/>
        <end position="337"/>
    </location>
</feature>